<organism evidence="2 3">
    <name type="scientific">Paralvinella palmiformis</name>
    <dbReference type="NCBI Taxonomy" id="53620"/>
    <lineage>
        <taxon>Eukaryota</taxon>
        <taxon>Metazoa</taxon>
        <taxon>Spiralia</taxon>
        <taxon>Lophotrochozoa</taxon>
        <taxon>Annelida</taxon>
        <taxon>Polychaeta</taxon>
        <taxon>Sedentaria</taxon>
        <taxon>Canalipalpata</taxon>
        <taxon>Terebellida</taxon>
        <taxon>Terebelliformia</taxon>
        <taxon>Alvinellidae</taxon>
        <taxon>Paralvinella</taxon>
    </lineage>
</organism>
<reference evidence="2" key="1">
    <citation type="journal article" date="2023" name="Mol. Biol. Evol.">
        <title>Third-Generation Sequencing Reveals the Adaptive Role of the Epigenome in Three Deep-Sea Polychaetes.</title>
        <authorList>
            <person name="Perez M."/>
            <person name="Aroh O."/>
            <person name="Sun Y."/>
            <person name="Lan Y."/>
            <person name="Juniper S.K."/>
            <person name="Young C.R."/>
            <person name="Angers B."/>
            <person name="Qian P.Y."/>
        </authorList>
    </citation>
    <scope>NUCLEOTIDE SEQUENCE</scope>
    <source>
        <strain evidence="2">P08H-3</strain>
    </source>
</reference>
<sequence length="127" mass="13936">MTDSYLGTPPAIPDELPPSYEQALDHRRLETSDVPPGYSPREATGHSRLVHASNVNTNRTYQLPRIDLTRGRSPEVVSEYDSVSTTLSSEEQMSNCLKLALPPMHMCIAITCLVINILLPGLGECVS</sequence>
<name>A0AAD9JIX2_9ANNE</name>
<protein>
    <submittedName>
        <fullName evidence="2">Uncharacterized protein</fullName>
    </submittedName>
</protein>
<feature type="region of interest" description="Disordered" evidence="1">
    <location>
        <begin position="1"/>
        <end position="44"/>
    </location>
</feature>
<gene>
    <name evidence="2" type="ORF">LSH36_278g00026</name>
</gene>
<evidence type="ECO:0000256" key="1">
    <source>
        <dbReference type="SAM" id="MobiDB-lite"/>
    </source>
</evidence>
<comment type="caution">
    <text evidence="2">The sequence shown here is derived from an EMBL/GenBank/DDBJ whole genome shotgun (WGS) entry which is preliminary data.</text>
</comment>
<dbReference type="AlphaFoldDB" id="A0AAD9JIX2"/>
<keyword evidence="3" id="KW-1185">Reference proteome</keyword>
<accession>A0AAD9JIX2</accession>
<evidence type="ECO:0000313" key="2">
    <source>
        <dbReference type="EMBL" id="KAK2154039.1"/>
    </source>
</evidence>
<evidence type="ECO:0000313" key="3">
    <source>
        <dbReference type="Proteomes" id="UP001208570"/>
    </source>
</evidence>
<proteinExistence type="predicted"/>
<dbReference type="Proteomes" id="UP001208570">
    <property type="component" value="Unassembled WGS sequence"/>
</dbReference>
<dbReference type="EMBL" id="JAODUP010000278">
    <property type="protein sequence ID" value="KAK2154039.1"/>
    <property type="molecule type" value="Genomic_DNA"/>
</dbReference>